<evidence type="ECO:0000313" key="2">
    <source>
        <dbReference type="Proteomes" id="UP000694844"/>
    </source>
</evidence>
<organism evidence="2 3">
    <name type="scientific">Crassostrea virginica</name>
    <name type="common">Eastern oyster</name>
    <dbReference type="NCBI Taxonomy" id="6565"/>
    <lineage>
        <taxon>Eukaryota</taxon>
        <taxon>Metazoa</taxon>
        <taxon>Spiralia</taxon>
        <taxon>Lophotrochozoa</taxon>
        <taxon>Mollusca</taxon>
        <taxon>Bivalvia</taxon>
        <taxon>Autobranchia</taxon>
        <taxon>Pteriomorphia</taxon>
        <taxon>Ostreida</taxon>
        <taxon>Ostreoidea</taxon>
        <taxon>Ostreidae</taxon>
        <taxon>Crassostrea</taxon>
    </lineage>
</organism>
<feature type="compositionally biased region" description="Polar residues" evidence="1">
    <location>
        <begin position="103"/>
        <end position="112"/>
    </location>
</feature>
<sequence length="249" mass="28881">MMAVTIIRSGDAKTPGDIHITLLRELGTHINRENNPAMVDSWIIGMTAYRPGLPQKWSWINDIKFLEDNDHLDIGKYGVLKKIVSFSKPLERMIDRASEDIKTMQSEGNDSTFKQRKPKSQEPSVAPVDTVFRRPRQILLVGKRMAGESDFDTTPEEIHRKLLDHLANDYFVDSNSKNYRTWKIYFEKYRNAANNNEYSILQDFDHLKAKHGLEVGKYDALLDIFQHIDARAVRRIEEDTEKIRCMLGK</sequence>
<protein>
    <submittedName>
        <fullName evidence="3">Uncharacterized protein LOC111115885 isoform X1</fullName>
    </submittedName>
</protein>
<gene>
    <name evidence="3" type="primary">LOC111115885</name>
</gene>
<accession>A0A8B8C472</accession>
<evidence type="ECO:0000256" key="1">
    <source>
        <dbReference type="SAM" id="MobiDB-lite"/>
    </source>
</evidence>
<proteinExistence type="predicted"/>
<keyword evidence="2" id="KW-1185">Reference proteome</keyword>
<feature type="region of interest" description="Disordered" evidence="1">
    <location>
        <begin position="102"/>
        <end position="127"/>
    </location>
</feature>
<dbReference type="AlphaFoldDB" id="A0A8B8C472"/>
<dbReference type="Proteomes" id="UP000694844">
    <property type="component" value="Chromosome 9"/>
</dbReference>
<evidence type="ECO:0000313" key="3">
    <source>
        <dbReference type="RefSeq" id="XP_022310492.1"/>
    </source>
</evidence>
<dbReference type="RefSeq" id="XP_022310492.1">
    <property type="nucleotide sequence ID" value="XM_022454784.1"/>
</dbReference>
<name>A0A8B8C472_CRAVI</name>
<reference evidence="3" key="1">
    <citation type="submission" date="2025-08" db="UniProtKB">
        <authorList>
            <consortium name="RefSeq"/>
        </authorList>
    </citation>
    <scope>IDENTIFICATION</scope>
    <source>
        <tissue evidence="3">Whole sample</tissue>
    </source>
</reference>
<dbReference type="KEGG" id="cvn:111115885"/>
<dbReference type="GeneID" id="111115885"/>